<gene>
    <name evidence="2" type="ORF">DFP72DRAFT_846853</name>
</gene>
<evidence type="ECO:0000313" key="3">
    <source>
        <dbReference type="Proteomes" id="UP000521943"/>
    </source>
</evidence>
<dbReference type="AlphaFoldDB" id="A0A8H6M612"/>
<evidence type="ECO:0000313" key="2">
    <source>
        <dbReference type="EMBL" id="KAF6756080.1"/>
    </source>
</evidence>
<feature type="region of interest" description="Disordered" evidence="1">
    <location>
        <begin position="94"/>
        <end position="163"/>
    </location>
</feature>
<dbReference type="Proteomes" id="UP000521943">
    <property type="component" value="Unassembled WGS sequence"/>
</dbReference>
<name>A0A8H6M612_9AGAR</name>
<organism evidence="2 3">
    <name type="scientific">Ephemerocybe angulata</name>
    <dbReference type="NCBI Taxonomy" id="980116"/>
    <lineage>
        <taxon>Eukaryota</taxon>
        <taxon>Fungi</taxon>
        <taxon>Dikarya</taxon>
        <taxon>Basidiomycota</taxon>
        <taxon>Agaricomycotina</taxon>
        <taxon>Agaricomycetes</taxon>
        <taxon>Agaricomycetidae</taxon>
        <taxon>Agaricales</taxon>
        <taxon>Agaricineae</taxon>
        <taxon>Psathyrellaceae</taxon>
        <taxon>Ephemerocybe</taxon>
    </lineage>
</organism>
<dbReference type="EMBL" id="JACGCI010000027">
    <property type="protein sequence ID" value="KAF6756080.1"/>
    <property type="molecule type" value="Genomic_DNA"/>
</dbReference>
<sequence>MSLHLVWAMREKLGMARLRETLCGGGGGVSSMPMRLFSITSICPFVACTHAMLHNDLGLGHTIGHITVHNTRSGGTNQSNVHIHKYGVDRSQLASMRPRDWSPQVKRSPFLRLPPSWSPSSPSDADAPPAVQTKPKNVLISRASRGAQWSNADAHIDASAKRK</sequence>
<proteinExistence type="predicted"/>
<reference evidence="2 3" key="1">
    <citation type="submission" date="2020-07" db="EMBL/GenBank/DDBJ databases">
        <title>Comparative genomics of pyrophilous fungi reveals a link between fire events and developmental genes.</title>
        <authorList>
            <consortium name="DOE Joint Genome Institute"/>
            <person name="Steindorff A.S."/>
            <person name="Carver A."/>
            <person name="Calhoun S."/>
            <person name="Stillman K."/>
            <person name="Liu H."/>
            <person name="Lipzen A."/>
            <person name="Pangilinan J."/>
            <person name="Labutti K."/>
            <person name="Bruns T.D."/>
            <person name="Grigoriev I.V."/>
        </authorList>
    </citation>
    <scope>NUCLEOTIDE SEQUENCE [LARGE SCALE GENOMIC DNA]</scope>
    <source>
        <strain evidence="2 3">CBS 144469</strain>
    </source>
</reference>
<keyword evidence="3" id="KW-1185">Reference proteome</keyword>
<accession>A0A8H6M612</accession>
<comment type="caution">
    <text evidence="2">The sequence shown here is derived from an EMBL/GenBank/DDBJ whole genome shotgun (WGS) entry which is preliminary data.</text>
</comment>
<protein>
    <submittedName>
        <fullName evidence="2">Uncharacterized protein</fullName>
    </submittedName>
</protein>
<feature type="compositionally biased region" description="Basic and acidic residues" evidence="1">
    <location>
        <begin position="154"/>
        <end position="163"/>
    </location>
</feature>
<evidence type="ECO:0000256" key="1">
    <source>
        <dbReference type="SAM" id="MobiDB-lite"/>
    </source>
</evidence>
<feature type="compositionally biased region" description="Low complexity" evidence="1">
    <location>
        <begin position="114"/>
        <end position="130"/>
    </location>
</feature>